<dbReference type="InterPro" id="IPR036640">
    <property type="entry name" value="ABC1_TM_sf"/>
</dbReference>
<evidence type="ECO:0000256" key="3">
    <source>
        <dbReference type="ARBA" id="ARBA00022989"/>
    </source>
</evidence>
<feature type="transmembrane region" description="Helical" evidence="6">
    <location>
        <begin position="263"/>
        <end position="280"/>
    </location>
</feature>
<evidence type="ECO:0000259" key="7">
    <source>
        <dbReference type="PROSITE" id="PS50929"/>
    </source>
</evidence>
<accession>A0ABC8RQH3</accession>
<dbReference type="Pfam" id="PF00664">
    <property type="entry name" value="ABC_membrane"/>
    <property type="match status" value="1"/>
</dbReference>
<dbReference type="Proteomes" id="UP001642360">
    <property type="component" value="Unassembled WGS sequence"/>
</dbReference>
<organism evidence="8 9">
    <name type="scientific">Ilex paraguariensis</name>
    <name type="common">yerba mate</name>
    <dbReference type="NCBI Taxonomy" id="185542"/>
    <lineage>
        <taxon>Eukaryota</taxon>
        <taxon>Viridiplantae</taxon>
        <taxon>Streptophyta</taxon>
        <taxon>Embryophyta</taxon>
        <taxon>Tracheophyta</taxon>
        <taxon>Spermatophyta</taxon>
        <taxon>Magnoliopsida</taxon>
        <taxon>eudicotyledons</taxon>
        <taxon>Gunneridae</taxon>
        <taxon>Pentapetalae</taxon>
        <taxon>asterids</taxon>
        <taxon>campanulids</taxon>
        <taxon>Aquifoliales</taxon>
        <taxon>Aquifoliaceae</taxon>
        <taxon>Ilex</taxon>
    </lineage>
</organism>
<proteinExistence type="predicted"/>
<feature type="transmembrane region" description="Helical" evidence="6">
    <location>
        <begin position="160"/>
        <end position="187"/>
    </location>
</feature>
<evidence type="ECO:0000256" key="1">
    <source>
        <dbReference type="ARBA" id="ARBA00004141"/>
    </source>
</evidence>
<dbReference type="GO" id="GO:0016020">
    <property type="term" value="C:membrane"/>
    <property type="evidence" value="ECO:0007669"/>
    <property type="project" value="UniProtKB-SubCell"/>
</dbReference>
<evidence type="ECO:0000256" key="4">
    <source>
        <dbReference type="ARBA" id="ARBA00023136"/>
    </source>
</evidence>
<evidence type="ECO:0000256" key="5">
    <source>
        <dbReference type="SAM" id="MobiDB-lite"/>
    </source>
</evidence>
<feature type="compositionally biased region" description="Basic and acidic residues" evidence="5">
    <location>
        <begin position="24"/>
        <end position="39"/>
    </location>
</feature>
<evidence type="ECO:0000256" key="6">
    <source>
        <dbReference type="SAM" id="Phobius"/>
    </source>
</evidence>
<dbReference type="PANTHER" id="PTHR43394:SF18">
    <property type="entry name" value="ABC TRANSPORTER B FAMILY MEMBER 11-LIKE"/>
    <property type="match status" value="1"/>
</dbReference>
<dbReference type="PANTHER" id="PTHR43394">
    <property type="entry name" value="ATP-DEPENDENT PERMEASE MDL1, MITOCHONDRIAL"/>
    <property type="match status" value="1"/>
</dbReference>
<comment type="subcellular location">
    <subcellularLocation>
        <location evidence="1">Membrane</location>
        <topology evidence="1">Multi-pass membrane protein</topology>
    </subcellularLocation>
</comment>
<dbReference type="InterPro" id="IPR027417">
    <property type="entry name" value="P-loop_NTPase"/>
</dbReference>
<dbReference type="CDD" id="cd18578">
    <property type="entry name" value="ABC_6TM_Pgp_ABCB1_D2_like"/>
    <property type="match status" value="1"/>
</dbReference>
<protein>
    <recommendedName>
        <fullName evidence="7">ABC transmembrane type-1 domain-containing protein</fullName>
    </recommendedName>
</protein>
<keyword evidence="3 6" id="KW-1133">Transmembrane helix</keyword>
<dbReference type="Gene3D" id="1.20.1560.10">
    <property type="entry name" value="ABC transporter type 1, transmembrane domain"/>
    <property type="match status" value="1"/>
</dbReference>
<reference evidence="8 9" key="1">
    <citation type="submission" date="2024-02" db="EMBL/GenBank/DDBJ databases">
        <authorList>
            <person name="Vignale AGUSTIN F."/>
            <person name="Sosa J E."/>
            <person name="Modenutti C."/>
        </authorList>
    </citation>
    <scope>NUCLEOTIDE SEQUENCE [LARGE SCALE GENOMIC DNA]</scope>
</reference>
<comment type="caution">
    <text evidence="8">The sequence shown here is derived from an EMBL/GenBank/DDBJ whole genome shotgun (WGS) entry which is preliminary data.</text>
</comment>
<dbReference type="InterPro" id="IPR011527">
    <property type="entry name" value="ABC1_TM_dom"/>
</dbReference>
<dbReference type="PROSITE" id="PS50929">
    <property type="entry name" value="ABC_TM1F"/>
    <property type="match status" value="1"/>
</dbReference>
<dbReference type="InterPro" id="IPR039421">
    <property type="entry name" value="Type_1_exporter"/>
</dbReference>
<evidence type="ECO:0000256" key="2">
    <source>
        <dbReference type="ARBA" id="ARBA00022692"/>
    </source>
</evidence>
<feature type="transmembrane region" description="Helical" evidence="6">
    <location>
        <begin position="116"/>
        <end position="140"/>
    </location>
</feature>
<dbReference type="EMBL" id="CAUOFW020001469">
    <property type="protein sequence ID" value="CAK9145284.1"/>
    <property type="molecule type" value="Genomic_DNA"/>
</dbReference>
<feature type="domain" description="ABC transmembrane type-1" evidence="7">
    <location>
        <begin position="120"/>
        <end position="292"/>
    </location>
</feature>
<keyword evidence="9" id="KW-1185">Reference proteome</keyword>
<keyword evidence="2 6" id="KW-0812">Transmembrane</keyword>
<sequence length="320" mass="35295">MVGTHSQLLKDPKGVYSQLIRLQEMNRDSKRRHGADEKQSRKRMPVMCPSLSQPPVISHSHSGSGGSLLGLKTIINNEFHETADPKDSIGQLETSEKPPTILTQLGRLAYLNKPEIPMLIVGSISAIINGVMYPVFGILVSSVVKTFYEPPQELKKQSKFWALNFVAIGVLSLLAYPTRTYFFAVAGGRLIRRIRLMCFEKVVNMEVGWFDEAEHSSGVIGAKLSVDATTLRALVGDALAQMVQNVASGIVGLTIAFETSWQLALIILTLIPLVGANGYVQMKFLEGFSADAKVCLLNKFVLLKEKQPKIDDMPKKKKIN</sequence>
<dbReference type="SUPFAM" id="SSF90123">
    <property type="entry name" value="ABC transporter transmembrane region"/>
    <property type="match status" value="1"/>
</dbReference>
<name>A0ABC8RQH3_9AQUA</name>
<gene>
    <name evidence="8" type="ORF">ILEXP_LOCUS13079</name>
</gene>
<evidence type="ECO:0000313" key="8">
    <source>
        <dbReference type="EMBL" id="CAK9145284.1"/>
    </source>
</evidence>
<evidence type="ECO:0000313" key="9">
    <source>
        <dbReference type="Proteomes" id="UP001642360"/>
    </source>
</evidence>
<keyword evidence="4 6" id="KW-0472">Membrane</keyword>
<feature type="region of interest" description="Disordered" evidence="5">
    <location>
        <begin position="22"/>
        <end position="63"/>
    </location>
</feature>
<dbReference type="AlphaFoldDB" id="A0ABC8RQH3"/>
<dbReference type="Gene3D" id="3.40.50.300">
    <property type="entry name" value="P-loop containing nucleotide triphosphate hydrolases"/>
    <property type="match status" value="1"/>
</dbReference>